<feature type="signal peptide" evidence="1">
    <location>
        <begin position="1"/>
        <end position="22"/>
    </location>
</feature>
<dbReference type="AlphaFoldDB" id="A0A940PPZ2"/>
<dbReference type="RefSeq" id="WP_209705978.1">
    <property type="nucleotide sequence ID" value="NZ_JAFIDA010000001.1"/>
</dbReference>
<dbReference type="Proteomes" id="UP000675163">
    <property type="component" value="Unassembled WGS sequence"/>
</dbReference>
<dbReference type="PROSITE" id="PS51257">
    <property type="entry name" value="PROKAR_LIPOPROTEIN"/>
    <property type="match status" value="1"/>
</dbReference>
<comment type="caution">
    <text evidence="2">The sequence shown here is derived from an EMBL/GenBank/DDBJ whole genome shotgun (WGS) entry which is preliminary data.</text>
</comment>
<keyword evidence="2" id="KW-0966">Cell projection</keyword>
<keyword evidence="3" id="KW-1185">Reference proteome</keyword>
<gene>
    <name evidence="2" type="ORF">JOF28_002420</name>
</gene>
<keyword evidence="2" id="KW-0282">Flagellum</keyword>
<sequence length="57" mass="5872">MQRRIVSLGISAVMVGALAACAQSPTLDMTDAQQQAAEFVEAAFTTEDALSGGTIQV</sequence>
<evidence type="ECO:0000313" key="2">
    <source>
        <dbReference type="EMBL" id="MBP1327188.1"/>
    </source>
</evidence>
<protein>
    <submittedName>
        <fullName evidence="2">Archaellum component FlaG (FlaF/FlaG flagellin family)</fullName>
    </submittedName>
</protein>
<feature type="chain" id="PRO_5039673791" evidence="1">
    <location>
        <begin position="23"/>
        <end position="57"/>
    </location>
</feature>
<evidence type="ECO:0000256" key="1">
    <source>
        <dbReference type="SAM" id="SignalP"/>
    </source>
</evidence>
<evidence type="ECO:0000313" key="3">
    <source>
        <dbReference type="Proteomes" id="UP000675163"/>
    </source>
</evidence>
<proteinExistence type="predicted"/>
<accession>A0A940PPZ2</accession>
<name>A0A940PPZ2_9MICO</name>
<dbReference type="EMBL" id="JAFIDA010000001">
    <property type="protein sequence ID" value="MBP1327188.1"/>
    <property type="molecule type" value="Genomic_DNA"/>
</dbReference>
<keyword evidence="1" id="KW-0732">Signal</keyword>
<reference evidence="2" key="1">
    <citation type="submission" date="2021-02" db="EMBL/GenBank/DDBJ databases">
        <title>Sequencing the genomes of 1000 actinobacteria strains.</title>
        <authorList>
            <person name="Klenk H.-P."/>
        </authorList>
    </citation>
    <scope>NUCLEOTIDE SEQUENCE</scope>
    <source>
        <strain evidence="2">DSM 22850</strain>
    </source>
</reference>
<keyword evidence="2" id="KW-0969">Cilium</keyword>
<organism evidence="2 3">
    <name type="scientific">Leucobacter exalbidus</name>
    <dbReference type="NCBI Taxonomy" id="662960"/>
    <lineage>
        <taxon>Bacteria</taxon>
        <taxon>Bacillati</taxon>
        <taxon>Actinomycetota</taxon>
        <taxon>Actinomycetes</taxon>
        <taxon>Micrococcales</taxon>
        <taxon>Microbacteriaceae</taxon>
        <taxon>Leucobacter</taxon>
    </lineage>
</organism>